<organism evidence="2 3">
    <name type="scientific">Corchorus capsularis</name>
    <name type="common">Jute</name>
    <dbReference type="NCBI Taxonomy" id="210143"/>
    <lineage>
        <taxon>Eukaryota</taxon>
        <taxon>Viridiplantae</taxon>
        <taxon>Streptophyta</taxon>
        <taxon>Embryophyta</taxon>
        <taxon>Tracheophyta</taxon>
        <taxon>Spermatophyta</taxon>
        <taxon>Magnoliopsida</taxon>
        <taxon>eudicotyledons</taxon>
        <taxon>Gunneridae</taxon>
        <taxon>Pentapetalae</taxon>
        <taxon>rosids</taxon>
        <taxon>malvids</taxon>
        <taxon>Malvales</taxon>
        <taxon>Malvaceae</taxon>
        <taxon>Grewioideae</taxon>
        <taxon>Apeibeae</taxon>
        <taxon>Corchorus</taxon>
    </lineage>
</organism>
<keyword evidence="3" id="KW-1185">Reference proteome</keyword>
<dbReference type="InterPro" id="IPR002110">
    <property type="entry name" value="Ankyrin_rpt"/>
</dbReference>
<reference evidence="2 3" key="1">
    <citation type="submission" date="2013-09" db="EMBL/GenBank/DDBJ databases">
        <title>Corchorus capsularis genome sequencing.</title>
        <authorList>
            <person name="Alam M."/>
            <person name="Haque M.S."/>
            <person name="Islam M.S."/>
            <person name="Emdad E.M."/>
            <person name="Islam M.M."/>
            <person name="Ahmed B."/>
            <person name="Halim A."/>
            <person name="Hossen Q.M.M."/>
            <person name="Hossain M.Z."/>
            <person name="Ahmed R."/>
            <person name="Khan M.M."/>
            <person name="Islam R."/>
            <person name="Rashid M.M."/>
            <person name="Khan S.A."/>
            <person name="Rahman M.S."/>
            <person name="Alam M."/>
        </authorList>
    </citation>
    <scope>NUCLEOTIDE SEQUENCE [LARGE SCALE GENOMIC DNA]</scope>
    <source>
        <strain evidence="3">cv. CVL-1</strain>
        <tissue evidence="2">Whole seedling</tissue>
    </source>
</reference>
<feature type="repeat" description="ANK" evidence="1">
    <location>
        <begin position="51"/>
        <end position="73"/>
    </location>
</feature>
<dbReference type="SUPFAM" id="SSF48403">
    <property type="entry name" value="Ankyrin repeat"/>
    <property type="match status" value="1"/>
</dbReference>
<name>A0A1R3H5X8_COCAP</name>
<dbReference type="PROSITE" id="PS50297">
    <property type="entry name" value="ANK_REP_REGION"/>
    <property type="match status" value="1"/>
</dbReference>
<dbReference type="Proteomes" id="UP000188268">
    <property type="component" value="Unassembled WGS sequence"/>
</dbReference>
<dbReference type="Gramene" id="OMO65744">
    <property type="protein sequence ID" value="OMO65744"/>
    <property type="gene ID" value="CCACVL1_21424"/>
</dbReference>
<gene>
    <name evidence="2" type="ORF">CCACVL1_21424</name>
</gene>
<dbReference type="OrthoDB" id="674805at2759"/>
<dbReference type="OMA" id="NSHTHIY"/>
<dbReference type="AlphaFoldDB" id="A0A1R3H5X8"/>
<comment type="caution">
    <text evidence="2">The sequence shown here is derived from an EMBL/GenBank/DDBJ whole genome shotgun (WGS) entry which is preliminary data.</text>
</comment>
<evidence type="ECO:0000313" key="3">
    <source>
        <dbReference type="Proteomes" id="UP000188268"/>
    </source>
</evidence>
<dbReference type="PANTHER" id="PTHR24128">
    <property type="entry name" value="HOMEOBOX PROTEIN WARIAI"/>
    <property type="match status" value="1"/>
</dbReference>
<dbReference type="Pfam" id="PF12796">
    <property type="entry name" value="Ank_2"/>
    <property type="match status" value="1"/>
</dbReference>
<evidence type="ECO:0000313" key="2">
    <source>
        <dbReference type="EMBL" id="OMO65744.1"/>
    </source>
</evidence>
<dbReference type="SMART" id="SM00248">
    <property type="entry name" value="ANK"/>
    <property type="match status" value="3"/>
</dbReference>
<dbReference type="Gene3D" id="1.25.40.20">
    <property type="entry name" value="Ankyrin repeat-containing domain"/>
    <property type="match status" value="1"/>
</dbReference>
<accession>A0A1R3H5X8</accession>
<dbReference type="STRING" id="210143.A0A1R3H5X8"/>
<dbReference type="InterPro" id="IPR036770">
    <property type="entry name" value="Ankyrin_rpt-contain_sf"/>
</dbReference>
<evidence type="ECO:0000256" key="1">
    <source>
        <dbReference type="PROSITE-ProRule" id="PRU00023"/>
    </source>
</evidence>
<dbReference type="PROSITE" id="PS50088">
    <property type="entry name" value="ANK_REPEAT"/>
    <property type="match status" value="1"/>
</dbReference>
<sequence>MEVVNSTPPALKELNKYRLSPMDLAIVNGHLELVYFFLHADPGLVRLKGRGGLTPLHHAAKNGNIDVLVRFLITCPESIEDVTFEGKTVFHFAAEIKDETTSAEVIEILVGWLSREFATKTLIGKHFRI</sequence>
<proteinExistence type="predicted"/>
<keyword evidence="1" id="KW-0040">ANK repeat</keyword>
<protein>
    <submittedName>
        <fullName evidence="2">Uncharacterized protein</fullName>
    </submittedName>
</protein>
<dbReference type="PANTHER" id="PTHR24128:SF86">
    <property type="entry name" value="ALPHA-LATROTOXIN-LHE1A-LIKE"/>
    <property type="match status" value="1"/>
</dbReference>
<dbReference type="EMBL" id="AWWV01012601">
    <property type="protein sequence ID" value="OMO65744.1"/>
    <property type="molecule type" value="Genomic_DNA"/>
</dbReference>